<accession>A0ABQ0SMD9</accession>
<evidence type="ECO:0000313" key="9">
    <source>
        <dbReference type="Proteomes" id="UP000317180"/>
    </source>
</evidence>
<proteinExistence type="predicted"/>
<keyword evidence="9" id="KW-1185">Reference proteome</keyword>
<keyword evidence="5 6" id="KW-0472">Membrane</keyword>
<gene>
    <name evidence="8" type="ORF">BAG01nite_11230</name>
</gene>
<dbReference type="Pfam" id="PF17203">
    <property type="entry name" value="sCache_3_2"/>
    <property type="match status" value="1"/>
</dbReference>
<evidence type="ECO:0000256" key="5">
    <source>
        <dbReference type="ARBA" id="ARBA00023136"/>
    </source>
</evidence>
<dbReference type="Gene3D" id="3.30.450.20">
    <property type="entry name" value="PAS domain"/>
    <property type="match status" value="1"/>
</dbReference>
<organism evidence="8 9">
    <name type="scientific">Brevibacillus agri</name>
    <dbReference type="NCBI Taxonomy" id="51101"/>
    <lineage>
        <taxon>Bacteria</taxon>
        <taxon>Bacillati</taxon>
        <taxon>Bacillota</taxon>
        <taxon>Bacilli</taxon>
        <taxon>Bacillales</taxon>
        <taxon>Paenibacillaceae</taxon>
        <taxon>Brevibacillus</taxon>
    </lineage>
</organism>
<sequence length="100" mass="10344">MKAHSSKEEIGKQMVGGDNEAVFAGNSIISETVGSLGPGLRGQTPIYNDAGQVMGVVSVGFLLADIDETIESYRDRIVVVGIVTLLLGVACTMLLACSAS</sequence>
<evidence type="ECO:0000256" key="4">
    <source>
        <dbReference type="ARBA" id="ARBA00022989"/>
    </source>
</evidence>
<name>A0ABQ0SMD9_9BACL</name>
<dbReference type="InterPro" id="IPR033463">
    <property type="entry name" value="sCache_3"/>
</dbReference>
<evidence type="ECO:0000259" key="7">
    <source>
        <dbReference type="Pfam" id="PF17203"/>
    </source>
</evidence>
<comment type="caution">
    <text evidence="8">The sequence shown here is derived from an EMBL/GenBank/DDBJ whole genome shotgun (WGS) entry which is preliminary data.</text>
</comment>
<dbReference type="RefSeq" id="WP_026557846.1">
    <property type="nucleotide sequence ID" value="NZ_BJOD01000010.1"/>
</dbReference>
<dbReference type="SUPFAM" id="SSF103190">
    <property type="entry name" value="Sensory domain-like"/>
    <property type="match status" value="1"/>
</dbReference>
<comment type="subcellular location">
    <subcellularLocation>
        <location evidence="1">Cell membrane</location>
        <topology evidence="1">Multi-pass membrane protein</topology>
    </subcellularLocation>
</comment>
<keyword evidence="3 6" id="KW-0812">Transmembrane</keyword>
<evidence type="ECO:0000256" key="6">
    <source>
        <dbReference type="SAM" id="Phobius"/>
    </source>
</evidence>
<keyword evidence="2" id="KW-1003">Cell membrane</keyword>
<evidence type="ECO:0000256" key="3">
    <source>
        <dbReference type="ARBA" id="ARBA00022692"/>
    </source>
</evidence>
<evidence type="ECO:0000256" key="1">
    <source>
        <dbReference type="ARBA" id="ARBA00004651"/>
    </source>
</evidence>
<dbReference type="Proteomes" id="UP000317180">
    <property type="component" value="Unassembled WGS sequence"/>
</dbReference>
<dbReference type="EMBL" id="BJOD01000010">
    <property type="protein sequence ID" value="GED25021.1"/>
    <property type="molecule type" value="Genomic_DNA"/>
</dbReference>
<reference evidence="8 9" key="1">
    <citation type="submission" date="2019-06" db="EMBL/GenBank/DDBJ databases">
        <title>Whole genome shotgun sequence of Brevibacillus agri NBRC 15538.</title>
        <authorList>
            <person name="Hosoyama A."/>
            <person name="Uohara A."/>
            <person name="Ohji S."/>
            <person name="Ichikawa N."/>
        </authorList>
    </citation>
    <scope>NUCLEOTIDE SEQUENCE [LARGE SCALE GENOMIC DNA]</scope>
    <source>
        <strain evidence="8 9">NBRC 15538</strain>
    </source>
</reference>
<evidence type="ECO:0000313" key="8">
    <source>
        <dbReference type="EMBL" id="GED25021.1"/>
    </source>
</evidence>
<evidence type="ECO:0000256" key="2">
    <source>
        <dbReference type="ARBA" id="ARBA00022475"/>
    </source>
</evidence>
<feature type="domain" description="Single cache" evidence="7">
    <location>
        <begin position="3"/>
        <end position="73"/>
    </location>
</feature>
<protein>
    <recommendedName>
        <fullName evidence="7">Single cache domain-containing protein</fullName>
    </recommendedName>
</protein>
<feature type="transmembrane region" description="Helical" evidence="6">
    <location>
        <begin position="77"/>
        <end position="96"/>
    </location>
</feature>
<dbReference type="InterPro" id="IPR029151">
    <property type="entry name" value="Sensor-like_sf"/>
</dbReference>
<dbReference type="GeneID" id="82813934"/>
<keyword evidence="4 6" id="KW-1133">Transmembrane helix</keyword>